<evidence type="ECO:0000313" key="3">
    <source>
        <dbReference type="Proteomes" id="UP000235392"/>
    </source>
</evidence>
<dbReference type="Proteomes" id="UP000235392">
    <property type="component" value="Unassembled WGS sequence"/>
</dbReference>
<protein>
    <submittedName>
        <fullName evidence="2">Uncharacterized protein</fullName>
    </submittedName>
</protein>
<accession>A0A2N5UFH7</accession>
<feature type="compositionally biased region" description="Low complexity" evidence="1">
    <location>
        <begin position="66"/>
        <end position="78"/>
    </location>
</feature>
<gene>
    <name evidence="2" type="ORF">PCASD_06445</name>
</gene>
<feature type="compositionally biased region" description="Basic and acidic residues" evidence="1">
    <location>
        <begin position="99"/>
        <end position="108"/>
    </location>
</feature>
<feature type="region of interest" description="Disordered" evidence="1">
    <location>
        <begin position="40"/>
        <end position="108"/>
    </location>
</feature>
<evidence type="ECO:0000256" key="1">
    <source>
        <dbReference type="SAM" id="MobiDB-lite"/>
    </source>
</evidence>
<comment type="caution">
    <text evidence="2">The sequence shown here is derived from an EMBL/GenBank/DDBJ whole genome shotgun (WGS) entry which is preliminary data.</text>
</comment>
<name>A0A2N5UFH7_9BASI</name>
<proteinExistence type="predicted"/>
<feature type="region of interest" description="Disordered" evidence="1">
    <location>
        <begin position="1"/>
        <end position="22"/>
    </location>
</feature>
<sequence>MPTNPKEPDTGASTPSTTSVTVPPEFQSILRWIRSYPPSAQLITPSAPIDTPLAPSVGRLAEDTVNSSRSNSPSNYLSDDQYNPPQLAPSLDCDLFPNSKEKENPTMH</sequence>
<reference evidence="2 3" key="1">
    <citation type="submission" date="2017-11" db="EMBL/GenBank/DDBJ databases">
        <title>De novo assembly and phasing of dikaryotic genomes from two isolates of Puccinia coronata f. sp. avenae, the causal agent of oat crown rust.</title>
        <authorList>
            <person name="Miller M.E."/>
            <person name="Zhang Y."/>
            <person name="Omidvar V."/>
            <person name="Sperschneider J."/>
            <person name="Schwessinger B."/>
            <person name="Raley C."/>
            <person name="Palmer J.M."/>
            <person name="Garnica D."/>
            <person name="Upadhyaya N."/>
            <person name="Rathjen J."/>
            <person name="Taylor J.M."/>
            <person name="Park R.F."/>
            <person name="Dodds P.N."/>
            <person name="Hirsch C.D."/>
            <person name="Kianian S.F."/>
            <person name="Figueroa M."/>
        </authorList>
    </citation>
    <scope>NUCLEOTIDE SEQUENCE [LARGE SCALE GENOMIC DNA]</scope>
    <source>
        <strain evidence="2">12SD80</strain>
    </source>
</reference>
<dbReference type="AlphaFoldDB" id="A0A2N5UFH7"/>
<feature type="compositionally biased region" description="Low complexity" evidence="1">
    <location>
        <begin position="13"/>
        <end position="22"/>
    </location>
</feature>
<evidence type="ECO:0000313" key="2">
    <source>
        <dbReference type="EMBL" id="PLW36505.1"/>
    </source>
</evidence>
<dbReference type="EMBL" id="PGCI01000158">
    <property type="protein sequence ID" value="PLW36505.1"/>
    <property type="molecule type" value="Genomic_DNA"/>
</dbReference>
<organism evidence="2 3">
    <name type="scientific">Puccinia coronata f. sp. avenae</name>
    <dbReference type="NCBI Taxonomy" id="200324"/>
    <lineage>
        <taxon>Eukaryota</taxon>
        <taxon>Fungi</taxon>
        <taxon>Dikarya</taxon>
        <taxon>Basidiomycota</taxon>
        <taxon>Pucciniomycotina</taxon>
        <taxon>Pucciniomycetes</taxon>
        <taxon>Pucciniales</taxon>
        <taxon>Pucciniaceae</taxon>
        <taxon>Puccinia</taxon>
    </lineage>
</organism>